<feature type="compositionally biased region" description="Low complexity" evidence="7">
    <location>
        <begin position="109"/>
        <end position="125"/>
    </location>
</feature>
<keyword evidence="2" id="KW-0813">Transport</keyword>
<evidence type="ECO:0000256" key="1">
    <source>
        <dbReference type="ARBA" id="ARBA00004141"/>
    </source>
</evidence>
<organism evidence="10 11">
    <name type="scientific">Prorocentrum cordatum</name>
    <dbReference type="NCBI Taxonomy" id="2364126"/>
    <lineage>
        <taxon>Eukaryota</taxon>
        <taxon>Sar</taxon>
        <taxon>Alveolata</taxon>
        <taxon>Dinophyceae</taxon>
        <taxon>Prorocentrales</taxon>
        <taxon>Prorocentraceae</taxon>
        <taxon>Prorocentrum</taxon>
    </lineage>
</organism>
<dbReference type="CDD" id="cd00038">
    <property type="entry name" value="CAP_ED"/>
    <property type="match status" value="1"/>
</dbReference>
<feature type="region of interest" description="Disordered" evidence="7">
    <location>
        <begin position="695"/>
        <end position="722"/>
    </location>
</feature>
<dbReference type="InterPro" id="IPR018490">
    <property type="entry name" value="cNMP-bd_dom_sf"/>
</dbReference>
<dbReference type="Gene3D" id="2.60.120.10">
    <property type="entry name" value="Jelly Rolls"/>
    <property type="match status" value="1"/>
</dbReference>
<dbReference type="Proteomes" id="UP001189429">
    <property type="component" value="Unassembled WGS sequence"/>
</dbReference>
<evidence type="ECO:0000256" key="7">
    <source>
        <dbReference type="SAM" id="MobiDB-lite"/>
    </source>
</evidence>
<sequence length="743" mass="82280">MAAEWPAAGAPAAEAVGAHLHALTSALDLQAALVRDALGLHPDAALAGFRSSAEEALSRFDVALGSLRSDLLAVTAPATKGSGEAPRASAVEGPLAHAAQHEGASPSKSRPSATTTTVAASTPGPAQEPAWSGSAPSSARKSSANRCDTPPREATGQAAPCPSDRSGGSDAVFEDRTNTPYLLQVLRNRTTAAPCVDGVLNPDWPPRLAWDLAVILLVLCDSVVIPLQLAEFRTEQGFNESWLWITVGFFLCDLVVNFFTGYHSGTNDKRWAEGTLVTERASIAVHYLRGWFWIDFLSTVPWSVLAGALSPNSETDSSQLTKLAKVVKLTRLLRLMRMLRLYKLSVMWERIEGRIGSITALNVVSLLKVLGVWAAICHWGACLWWMVGKRDSLMMILTFQDDDPEGLHWTELPRVHSTHDGFGYWTWLEKPASEQYVFCFYWILGVMRTMPAEVTPVNLIERVFTLLFMFFAIMAFAINVARLTQAWFKFSARKDAFKEEMAYVRMHLRTTKCRTSLQLRTQAYLRHLFETRRLHAKELGLLSTLPEELKRDMAQTLRIPFLRMMVRLRDWTDPMLRAVCDATQTVDVLTGDRITEKCSEAEAAYVVMSGGLQVFEVYTSNEASSRTSITSMLGSLSLSSNRAAAPLTVVDEHCLFDVGANVLCKNTVVAMECSEVLRVDRQRFQQVLRQRRDGDPELCHGKDSNQFKRRASTDSMLGNRRRSRHSVAWQSIVTRLGIPGASG</sequence>
<dbReference type="PANTHER" id="PTHR45689">
    <property type="entry name" value="I[[H]] CHANNEL, ISOFORM E"/>
    <property type="match status" value="1"/>
</dbReference>
<dbReference type="Gene3D" id="1.10.287.70">
    <property type="match status" value="1"/>
</dbReference>
<dbReference type="InterPro" id="IPR014710">
    <property type="entry name" value="RmlC-like_jellyroll"/>
</dbReference>
<dbReference type="SUPFAM" id="SSF51206">
    <property type="entry name" value="cAMP-binding domain-like"/>
    <property type="match status" value="1"/>
</dbReference>
<feature type="transmembrane region" description="Helical" evidence="8">
    <location>
        <begin position="463"/>
        <end position="484"/>
    </location>
</feature>
<comment type="caution">
    <text evidence="10">The sequence shown here is derived from an EMBL/GenBank/DDBJ whole genome shotgun (WGS) entry which is preliminary data.</text>
</comment>
<keyword evidence="4 8" id="KW-1133">Transmembrane helix</keyword>
<feature type="compositionally biased region" description="Low complexity" evidence="7">
    <location>
        <begin position="132"/>
        <end position="144"/>
    </location>
</feature>
<keyword evidence="6 8" id="KW-0472">Membrane</keyword>
<feature type="domain" description="Cyclic nucleotide-binding" evidence="9">
    <location>
        <begin position="567"/>
        <end position="688"/>
    </location>
</feature>
<keyword evidence="5" id="KW-0406">Ion transport</keyword>
<dbReference type="EMBL" id="CAUYUJ010011392">
    <property type="protein sequence ID" value="CAK0831686.1"/>
    <property type="molecule type" value="Genomic_DNA"/>
</dbReference>
<feature type="transmembrane region" description="Helical" evidence="8">
    <location>
        <begin position="360"/>
        <end position="387"/>
    </location>
</feature>
<evidence type="ECO:0000256" key="5">
    <source>
        <dbReference type="ARBA" id="ARBA00023065"/>
    </source>
</evidence>
<evidence type="ECO:0000256" key="6">
    <source>
        <dbReference type="ARBA" id="ARBA00023136"/>
    </source>
</evidence>
<evidence type="ECO:0000259" key="9">
    <source>
        <dbReference type="PROSITE" id="PS50042"/>
    </source>
</evidence>
<dbReference type="SUPFAM" id="SSF81324">
    <property type="entry name" value="Voltage-gated potassium channels"/>
    <property type="match status" value="1"/>
</dbReference>
<dbReference type="Pfam" id="PF00520">
    <property type="entry name" value="Ion_trans"/>
    <property type="match status" value="1"/>
</dbReference>
<proteinExistence type="predicted"/>
<accession>A0ABN9SJ12</accession>
<evidence type="ECO:0000256" key="2">
    <source>
        <dbReference type="ARBA" id="ARBA00022448"/>
    </source>
</evidence>
<gene>
    <name evidence="10" type="ORF">PCOR1329_LOCUS29961</name>
</gene>
<evidence type="ECO:0000313" key="11">
    <source>
        <dbReference type="Proteomes" id="UP001189429"/>
    </source>
</evidence>
<comment type="subcellular location">
    <subcellularLocation>
        <location evidence="1">Membrane</location>
        <topology evidence="1">Multi-pass membrane protein</topology>
    </subcellularLocation>
</comment>
<keyword evidence="3 8" id="KW-0812">Transmembrane</keyword>
<dbReference type="InterPro" id="IPR005821">
    <property type="entry name" value="Ion_trans_dom"/>
</dbReference>
<evidence type="ECO:0000313" key="10">
    <source>
        <dbReference type="EMBL" id="CAK0831686.1"/>
    </source>
</evidence>
<feature type="compositionally biased region" description="Basic and acidic residues" evidence="7">
    <location>
        <begin position="695"/>
        <end position="706"/>
    </location>
</feature>
<name>A0ABN9SJ12_9DINO</name>
<reference evidence="10" key="1">
    <citation type="submission" date="2023-10" db="EMBL/GenBank/DDBJ databases">
        <authorList>
            <person name="Chen Y."/>
            <person name="Shah S."/>
            <person name="Dougan E. K."/>
            <person name="Thang M."/>
            <person name="Chan C."/>
        </authorList>
    </citation>
    <scope>NUCLEOTIDE SEQUENCE [LARGE SCALE GENOMIC DNA]</scope>
</reference>
<evidence type="ECO:0000256" key="3">
    <source>
        <dbReference type="ARBA" id="ARBA00022692"/>
    </source>
</evidence>
<evidence type="ECO:0000256" key="8">
    <source>
        <dbReference type="SAM" id="Phobius"/>
    </source>
</evidence>
<protein>
    <recommendedName>
        <fullName evidence="9">Cyclic nucleotide-binding domain-containing protein</fullName>
    </recommendedName>
</protein>
<dbReference type="InterPro" id="IPR000595">
    <property type="entry name" value="cNMP-bd_dom"/>
</dbReference>
<keyword evidence="11" id="KW-1185">Reference proteome</keyword>
<dbReference type="PANTHER" id="PTHR45689:SF5">
    <property type="entry name" value="I[[H]] CHANNEL, ISOFORM E"/>
    <property type="match status" value="1"/>
</dbReference>
<dbReference type="PROSITE" id="PS50042">
    <property type="entry name" value="CNMP_BINDING_3"/>
    <property type="match status" value="1"/>
</dbReference>
<dbReference type="InterPro" id="IPR051413">
    <property type="entry name" value="K/Na_HCN_channel"/>
</dbReference>
<evidence type="ECO:0000256" key="4">
    <source>
        <dbReference type="ARBA" id="ARBA00022989"/>
    </source>
</evidence>
<feature type="region of interest" description="Disordered" evidence="7">
    <location>
        <begin position="78"/>
        <end position="173"/>
    </location>
</feature>